<dbReference type="InterPro" id="IPR001034">
    <property type="entry name" value="DeoR_HTH"/>
</dbReference>
<evidence type="ECO:0000313" key="5">
    <source>
        <dbReference type="Proteomes" id="UP000546970"/>
    </source>
</evidence>
<evidence type="ECO:0000256" key="2">
    <source>
        <dbReference type="ARBA" id="ARBA00023163"/>
    </source>
</evidence>
<dbReference type="Gene3D" id="3.40.50.1360">
    <property type="match status" value="1"/>
</dbReference>
<dbReference type="Proteomes" id="UP000546970">
    <property type="component" value="Unassembled WGS sequence"/>
</dbReference>
<comment type="caution">
    <text evidence="4">The sequence shown here is derived from an EMBL/GenBank/DDBJ whole genome shotgun (WGS) entry which is preliminary data.</text>
</comment>
<name>A0A7X9UB44_9ACTN</name>
<feature type="domain" description="HTH deoR-type" evidence="3">
    <location>
        <begin position="1"/>
        <end position="57"/>
    </location>
</feature>
<dbReference type="GO" id="GO:0003700">
    <property type="term" value="F:DNA-binding transcription factor activity"/>
    <property type="evidence" value="ECO:0007669"/>
    <property type="project" value="InterPro"/>
</dbReference>
<dbReference type="SUPFAM" id="SSF100950">
    <property type="entry name" value="NagB/RpiA/CoA transferase-like"/>
    <property type="match status" value="1"/>
</dbReference>
<dbReference type="PANTHER" id="PTHR30363">
    <property type="entry name" value="HTH-TYPE TRANSCRIPTIONAL REGULATOR SRLR-RELATED"/>
    <property type="match status" value="1"/>
</dbReference>
<dbReference type="SUPFAM" id="SSF46785">
    <property type="entry name" value="Winged helix' DNA-binding domain"/>
    <property type="match status" value="1"/>
</dbReference>
<evidence type="ECO:0000256" key="1">
    <source>
        <dbReference type="ARBA" id="ARBA00023015"/>
    </source>
</evidence>
<keyword evidence="2" id="KW-0804">Transcription</keyword>
<gene>
    <name evidence="4" type="ORF">HF320_02680</name>
</gene>
<dbReference type="PROSITE" id="PS51000">
    <property type="entry name" value="HTH_DEOR_2"/>
    <property type="match status" value="1"/>
</dbReference>
<dbReference type="SMART" id="SM00420">
    <property type="entry name" value="HTH_DEOR"/>
    <property type="match status" value="1"/>
</dbReference>
<evidence type="ECO:0000313" key="4">
    <source>
        <dbReference type="EMBL" id="NMF55241.1"/>
    </source>
</evidence>
<organism evidence="4 5">
    <name type="scientific">Collinsella acetigenes</name>
    <dbReference type="NCBI Taxonomy" id="2713419"/>
    <lineage>
        <taxon>Bacteria</taxon>
        <taxon>Bacillati</taxon>
        <taxon>Actinomycetota</taxon>
        <taxon>Coriobacteriia</taxon>
        <taxon>Coriobacteriales</taxon>
        <taxon>Coriobacteriaceae</taxon>
        <taxon>Collinsella</taxon>
    </lineage>
</organism>
<dbReference type="AlphaFoldDB" id="A0A7X9UB44"/>
<evidence type="ECO:0000259" key="3">
    <source>
        <dbReference type="PROSITE" id="PS51000"/>
    </source>
</evidence>
<reference evidence="4 5" key="1">
    <citation type="submission" date="2020-04" db="EMBL/GenBank/DDBJ databases">
        <title>Collinsella sp. KGMB02528 nov., an anaerobic actinobacterium isolated from human feces.</title>
        <authorList>
            <person name="Han K.-I."/>
            <person name="Eom M.K."/>
            <person name="Kim J.-S."/>
            <person name="Lee K.C."/>
            <person name="Suh M.K."/>
            <person name="Park S.-H."/>
            <person name="Lee J.H."/>
            <person name="Kang S.W."/>
            <person name="Park J.-E."/>
            <person name="Oh B.S."/>
            <person name="Yu S.Y."/>
            <person name="Choi S.-H."/>
            <person name="Lee D.H."/>
            <person name="Yoon H."/>
            <person name="Kim B.-Y."/>
            <person name="Lee J.H."/>
            <person name="Lee J.-S."/>
        </authorList>
    </citation>
    <scope>NUCLEOTIDE SEQUENCE [LARGE SCALE GENOMIC DNA]</scope>
    <source>
        <strain evidence="4 5">KGMB02528</strain>
    </source>
</reference>
<proteinExistence type="predicted"/>
<dbReference type="InterPro" id="IPR037171">
    <property type="entry name" value="NagB/RpiA_transferase-like"/>
</dbReference>
<dbReference type="Pfam" id="PF00455">
    <property type="entry name" value="DeoRC"/>
    <property type="match status" value="1"/>
</dbReference>
<dbReference type="RefSeq" id="WP_169276910.1">
    <property type="nucleotide sequence ID" value="NZ_JABBCP010000001.1"/>
</dbReference>
<dbReference type="SMART" id="SM01134">
    <property type="entry name" value="DeoRC"/>
    <property type="match status" value="1"/>
</dbReference>
<dbReference type="Pfam" id="PF08220">
    <property type="entry name" value="HTH_DeoR"/>
    <property type="match status" value="1"/>
</dbReference>
<keyword evidence="5" id="KW-1185">Reference proteome</keyword>
<protein>
    <submittedName>
        <fullName evidence="4">DeoR/GlpR transcriptional regulator</fullName>
    </submittedName>
</protein>
<dbReference type="InterPro" id="IPR014036">
    <property type="entry name" value="DeoR-like_C"/>
</dbReference>
<sequence>MKERRRAIVELVNKMSSVSIAQLKEAFPEVSEMTIRNDIKALDREHKLVRVYGGVRSLEFAVGADGLFDVRRNQNVDAKATIAAKAAKLVRPNTTIYLDSGSTLAKFAAALPDEHLMVFTCGIYNVMELGHFDTVDVIVPGGTLNRCNMCLHGSRAIREIRKLRFDQVFIGAASYSKTAGLSCGSDEEAELKRACLEQAEQKVLLLDSTKLGKISTFAICDIDQFDVIVTDGNMPADFLERCSAADVDVL</sequence>
<dbReference type="InterPro" id="IPR050313">
    <property type="entry name" value="Carb_Metab_HTH_regulators"/>
</dbReference>
<dbReference type="InterPro" id="IPR036390">
    <property type="entry name" value="WH_DNA-bd_sf"/>
</dbReference>
<dbReference type="PANTHER" id="PTHR30363:SF44">
    <property type="entry name" value="AGA OPERON TRANSCRIPTIONAL REPRESSOR-RELATED"/>
    <property type="match status" value="1"/>
</dbReference>
<accession>A0A7X9UB44</accession>
<keyword evidence="1" id="KW-0805">Transcription regulation</keyword>
<dbReference type="EMBL" id="JABBCP010000001">
    <property type="protein sequence ID" value="NMF55241.1"/>
    <property type="molecule type" value="Genomic_DNA"/>
</dbReference>